<dbReference type="CDD" id="cd03808">
    <property type="entry name" value="GT4_CapM-like"/>
    <property type="match status" value="1"/>
</dbReference>
<dbReference type="Pfam" id="PF13579">
    <property type="entry name" value="Glyco_trans_4_4"/>
    <property type="match status" value="1"/>
</dbReference>
<accession>A0ABP9X1B5</accession>
<keyword evidence="4" id="KW-1185">Reference proteome</keyword>
<dbReference type="Pfam" id="PF00534">
    <property type="entry name" value="Glycos_transf_1"/>
    <property type="match status" value="1"/>
</dbReference>
<dbReference type="EMBL" id="BAABRU010000010">
    <property type="protein sequence ID" value="GAA5529233.1"/>
    <property type="molecule type" value="Genomic_DNA"/>
</dbReference>
<name>A0ABP9X1B5_9CHLR</name>
<evidence type="ECO:0000259" key="2">
    <source>
        <dbReference type="Pfam" id="PF13579"/>
    </source>
</evidence>
<protein>
    <submittedName>
        <fullName evidence="3">N, N'-diacetylbacillosaminyl-diphospho-undecaprenol alpha-1,3-N-acetylgalactosaminyltransferase</fullName>
    </submittedName>
</protein>
<dbReference type="InterPro" id="IPR028098">
    <property type="entry name" value="Glyco_trans_4-like_N"/>
</dbReference>
<sequence>MNQPLVLHIATADMGLRFLLLEQLQAIQHAGYQVRGVASDGPYRAEVEAAGIPVDVIKMPRAVTPNRDLLALSQLVRLFRELKPTIVHTHNPKPGLLGQLAARIAGVPIIINTIHGFYFHEHSSVNQRRFYIAMEKIAARCSHAILSQNREDLNAALALKIARPEQISFLGNGINLQMFDRRAVSQADIQAARQDLGIPADAQVIGAVGRLVAEKGYHELFQACQQLMATRPNLYLLVVGPEEPNKADGLTAATAAKYGIAERTHFAGMRRDMPVLYRLMDVLAHPSYREGFPRAPMEATAMGVPVVASDIRGCRETVVHSLNGMLVPVRDAAALAHSLGRMIDDRVLREAFARLTRRVAQREFDQQRVFDRVLLTYAKQLQAHGLAVPEPIQSQASH</sequence>
<proteinExistence type="predicted"/>
<feature type="domain" description="Glycosyl transferase family 1" evidence="1">
    <location>
        <begin position="189"/>
        <end position="355"/>
    </location>
</feature>
<reference evidence="3 4" key="1">
    <citation type="submission" date="2024-02" db="EMBL/GenBank/DDBJ databases">
        <title>Herpetosiphon gulosus NBRC 112829.</title>
        <authorList>
            <person name="Ichikawa N."/>
            <person name="Katano-Makiyama Y."/>
            <person name="Hidaka K."/>
        </authorList>
    </citation>
    <scope>NUCLEOTIDE SEQUENCE [LARGE SCALE GENOMIC DNA]</scope>
    <source>
        <strain evidence="3 4">NBRC 112829</strain>
    </source>
</reference>
<evidence type="ECO:0000259" key="1">
    <source>
        <dbReference type="Pfam" id="PF00534"/>
    </source>
</evidence>
<comment type="caution">
    <text evidence="3">The sequence shown here is derived from an EMBL/GenBank/DDBJ whole genome shotgun (WGS) entry which is preliminary data.</text>
</comment>
<evidence type="ECO:0000313" key="3">
    <source>
        <dbReference type="EMBL" id="GAA5529233.1"/>
    </source>
</evidence>
<dbReference type="SUPFAM" id="SSF53756">
    <property type="entry name" value="UDP-Glycosyltransferase/glycogen phosphorylase"/>
    <property type="match status" value="1"/>
</dbReference>
<organism evidence="3 4">
    <name type="scientific">Herpetosiphon gulosus</name>
    <dbReference type="NCBI Taxonomy" id="1973496"/>
    <lineage>
        <taxon>Bacteria</taxon>
        <taxon>Bacillati</taxon>
        <taxon>Chloroflexota</taxon>
        <taxon>Chloroflexia</taxon>
        <taxon>Herpetosiphonales</taxon>
        <taxon>Herpetosiphonaceae</taxon>
        <taxon>Herpetosiphon</taxon>
    </lineage>
</organism>
<feature type="domain" description="Glycosyltransferase subfamily 4-like N-terminal" evidence="2">
    <location>
        <begin position="21"/>
        <end position="173"/>
    </location>
</feature>
<gene>
    <name evidence="3" type="primary">pglA</name>
    <name evidence="3" type="ORF">Hgul01_03039</name>
</gene>
<dbReference type="Proteomes" id="UP001428290">
    <property type="component" value="Unassembled WGS sequence"/>
</dbReference>
<dbReference type="RefSeq" id="WP_345722845.1">
    <property type="nucleotide sequence ID" value="NZ_BAABRU010000010.1"/>
</dbReference>
<evidence type="ECO:0000313" key="4">
    <source>
        <dbReference type="Proteomes" id="UP001428290"/>
    </source>
</evidence>
<dbReference type="InterPro" id="IPR001296">
    <property type="entry name" value="Glyco_trans_1"/>
</dbReference>
<dbReference type="Gene3D" id="3.40.50.2000">
    <property type="entry name" value="Glycogen Phosphorylase B"/>
    <property type="match status" value="2"/>
</dbReference>
<dbReference type="PANTHER" id="PTHR12526">
    <property type="entry name" value="GLYCOSYLTRANSFERASE"/>
    <property type="match status" value="1"/>
</dbReference>